<evidence type="ECO:0000256" key="3">
    <source>
        <dbReference type="SAM" id="SignalP"/>
    </source>
</evidence>
<evidence type="ECO:0000259" key="4">
    <source>
        <dbReference type="SMART" id="SM00327"/>
    </source>
</evidence>
<keyword evidence="2" id="KW-0472">Membrane</keyword>
<dbReference type="OrthoDB" id="6206554at2"/>
<keyword evidence="2" id="KW-1133">Transmembrane helix</keyword>
<dbReference type="CDD" id="cd00198">
    <property type="entry name" value="vWFA"/>
    <property type="match status" value="1"/>
</dbReference>
<evidence type="ECO:0000313" key="5">
    <source>
        <dbReference type="EMBL" id="MTH34301.1"/>
    </source>
</evidence>
<evidence type="ECO:0000256" key="1">
    <source>
        <dbReference type="SAM" id="MobiDB-lite"/>
    </source>
</evidence>
<accession>A0A844H4Z5</accession>
<keyword evidence="3" id="KW-0732">Signal</keyword>
<feature type="chain" id="PRO_5032529250" evidence="3">
    <location>
        <begin position="19"/>
        <end position="315"/>
    </location>
</feature>
<dbReference type="SMART" id="SM00327">
    <property type="entry name" value="VWA"/>
    <property type="match status" value="1"/>
</dbReference>
<feature type="domain" description="VWFA" evidence="4">
    <location>
        <begin position="30"/>
        <end position="200"/>
    </location>
</feature>
<dbReference type="RefSeq" id="WP_155063867.1">
    <property type="nucleotide sequence ID" value="NZ_WMIF01000007.1"/>
</dbReference>
<feature type="region of interest" description="Disordered" evidence="1">
    <location>
        <begin position="195"/>
        <end position="225"/>
    </location>
</feature>
<dbReference type="Proteomes" id="UP000442533">
    <property type="component" value="Unassembled WGS sequence"/>
</dbReference>
<reference evidence="5 6" key="1">
    <citation type="submission" date="2019-11" db="EMBL/GenBank/DDBJ databases">
        <authorList>
            <person name="Dong K."/>
        </authorList>
    </citation>
    <scope>NUCLEOTIDE SEQUENCE [LARGE SCALE GENOMIC DNA]</scope>
    <source>
        <strain evidence="5 6">JCM 17370</strain>
    </source>
</reference>
<protein>
    <submittedName>
        <fullName evidence="5">VWA domain-containing protein</fullName>
    </submittedName>
</protein>
<dbReference type="InterPro" id="IPR036465">
    <property type="entry name" value="vWFA_dom_sf"/>
</dbReference>
<dbReference type="InterPro" id="IPR002035">
    <property type="entry name" value="VWF_A"/>
</dbReference>
<organism evidence="5 6">
    <name type="scientific">Paracoccus limosus</name>
    <dbReference type="NCBI Taxonomy" id="913252"/>
    <lineage>
        <taxon>Bacteria</taxon>
        <taxon>Pseudomonadati</taxon>
        <taxon>Pseudomonadota</taxon>
        <taxon>Alphaproteobacteria</taxon>
        <taxon>Rhodobacterales</taxon>
        <taxon>Paracoccaceae</taxon>
        <taxon>Paracoccus</taxon>
    </lineage>
</organism>
<dbReference type="Pfam" id="PF13519">
    <property type="entry name" value="VWA_2"/>
    <property type="match status" value="1"/>
</dbReference>
<gene>
    <name evidence="5" type="ORF">GL279_06765</name>
</gene>
<evidence type="ECO:0000256" key="2">
    <source>
        <dbReference type="SAM" id="Phobius"/>
    </source>
</evidence>
<dbReference type="AlphaFoldDB" id="A0A844H4Z5"/>
<dbReference type="EMBL" id="WMIF01000007">
    <property type="protein sequence ID" value="MTH34301.1"/>
    <property type="molecule type" value="Genomic_DNA"/>
</dbReference>
<feature type="signal peptide" evidence="3">
    <location>
        <begin position="1"/>
        <end position="18"/>
    </location>
</feature>
<comment type="caution">
    <text evidence="5">The sequence shown here is derived from an EMBL/GenBank/DDBJ whole genome shotgun (WGS) entry which is preliminary data.</text>
</comment>
<sequence>MKLRLILPLAASALALLAAIGPGVTSRQALRDVLVVVDISRSMNVRDMDSASRLDAARAMLKGWIAGLPCGSRVGLGFFTERRSLTLLDPVEICTDYAALAGTLDALDWRMAWEGDSMISKGLNHALRRAADLHAGLVFVTDGQEAPPLPYSGPDALRGTSPGGVILGVGGDTPAPIPKFDDLGREVGFYEAGDVQNAPARIGPPPADAESRPGYNPRNNPYGESDLTGNEHLSALRADYLTTLAGARGMGFQRLTDGAPALNAALAQHVPARETTARRSLAPVLAALALILLAAAWLAGWRAPAPRSAGKEIWR</sequence>
<evidence type="ECO:0000313" key="6">
    <source>
        <dbReference type="Proteomes" id="UP000442533"/>
    </source>
</evidence>
<dbReference type="SUPFAM" id="SSF53300">
    <property type="entry name" value="vWA-like"/>
    <property type="match status" value="1"/>
</dbReference>
<keyword evidence="6" id="KW-1185">Reference proteome</keyword>
<feature type="transmembrane region" description="Helical" evidence="2">
    <location>
        <begin position="281"/>
        <end position="301"/>
    </location>
</feature>
<dbReference type="Gene3D" id="3.40.50.410">
    <property type="entry name" value="von Willebrand factor, type A domain"/>
    <property type="match status" value="1"/>
</dbReference>
<keyword evidence="2" id="KW-0812">Transmembrane</keyword>
<proteinExistence type="predicted"/>
<name>A0A844H4Z5_9RHOB</name>